<dbReference type="Pfam" id="PF00210">
    <property type="entry name" value="Ferritin"/>
    <property type="match status" value="1"/>
</dbReference>
<feature type="domain" description="Ferritin/DPS" evidence="8">
    <location>
        <begin position="47"/>
        <end position="156"/>
    </location>
</feature>
<accession>A0A3M7SEI0</accession>
<keyword evidence="10" id="KW-1185">Reference proteome</keyword>
<dbReference type="EC" id="1.16.3.1" evidence="2"/>
<keyword evidence="3" id="KW-0560">Oxidoreductase</keyword>
<comment type="caution">
    <text evidence="9">The sequence shown here is derived from an EMBL/GenBank/DDBJ whole genome shotgun (WGS) entry which is preliminary data.</text>
</comment>
<gene>
    <name evidence="9" type="ORF">BpHYR1_024271</name>
</gene>
<evidence type="ECO:0000256" key="5">
    <source>
        <dbReference type="ARBA" id="ARBA00047990"/>
    </source>
</evidence>
<feature type="binding site" evidence="6">
    <location>
        <position position="139"/>
    </location>
    <ligand>
        <name>Fe cation</name>
        <dbReference type="ChEBI" id="CHEBI:24875"/>
        <label>1</label>
    </ligand>
</feature>
<evidence type="ECO:0000256" key="4">
    <source>
        <dbReference type="ARBA" id="ARBA00025111"/>
    </source>
</evidence>
<dbReference type="GO" id="GO:0006879">
    <property type="term" value="P:intracellular iron ion homeostasis"/>
    <property type="evidence" value="ECO:0007669"/>
    <property type="project" value="InterPro"/>
</dbReference>
<evidence type="ECO:0000256" key="1">
    <source>
        <dbReference type="ARBA" id="ARBA00007513"/>
    </source>
</evidence>
<dbReference type="GO" id="GO:0008199">
    <property type="term" value="F:ferric iron binding"/>
    <property type="evidence" value="ECO:0007669"/>
    <property type="project" value="InterPro"/>
</dbReference>
<comment type="similarity">
    <text evidence="1">Belongs to the ferritin family.</text>
</comment>
<organism evidence="9 10">
    <name type="scientific">Brachionus plicatilis</name>
    <name type="common">Marine rotifer</name>
    <name type="synonym">Brachionus muelleri</name>
    <dbReference type="NCBI Taxonomy" id="10195"/>
    <lineage>
        <taxon>Eukaryota</taxon>
        <taxon>Metazoa</taxon>
        <taxon>Spiralia</taxon>
        <taxon>Gnathifera</taxon>
        <taxon>Rotifera</taxon>
        <taxon>Eurotatoria</taxon>
        <taxon>Monogononta</taxon>
        <taxon>Pseudotrocha</taxon>
        <taxon>Ploima</taxon>
        <taxon>Brachionidae</taxon>
        <taxon>Brachionus</taxon>
    </lineage>
</organism>
<dbReference type="InterPro" id="IPR008331">
    <property type="entry name" value="Ferritin_DPS_dom"/>
</dbReference>
<evidence type="ECO:0000313" key="9">
    <source>
        <dbReference type="EMBL" id="RNA34223.1"/>
    </source>
</evidence>
<evidence type="ECO:0000256" key="3">
    <source>
        <dbReference type="ARBA" id="ARBA00023002"/>
    </source>
</evidence>
<reference evidence="9 10" key="1">
    <citation type="journal article" date="2018" name="Sci. Rep.">
        <title>Genomic signatures of local adaptation to the degree of environmental predictability in rotifers.</title>
        <authorList>
            <person name="Franch-Gras L."/>
            <person name="Hahn C."/>
            <person name="Garcia-Roger E.M."/>
            <person name="Carmona M.J."/>
            <person name="Serra M."/>
            <person name="Gomez A."/>
        </authorList>
    </citation>
    <scope>NUCLEOTIDE SEQUENCE [LARGE SCALE GENOMIC DNA]</scope>
    <source>
        <strain evidence="9">HYR1</strain>
    </source>
</reference>
<keyword evidence="6" id="KW-0408">Iron</keyword>
<evidence type="ECO:0000256" key="6">
    <source>
        <dbReference type="PIRSR" id="PIRSR601519-1"/>
    </source>
</evidence>
<feature type="binding site" evidence="6">
    <location>
        <position position="93"/>
    </location>
    <ligand>
        <name>Fe cation</name>
        <dbReference type="ChEBI" id="CHEBI:24875"/>
        <label>1</label>
    </ligand>
</feature>
<dbReference type="GO" id="GO:0004322">
    <property type="term" value="F:ferroxidase activity"/>
    <property type="evidence" value="ECO:0007669"/>
    <property type="project" value="UniProtKB-EC"/>
</dbReference>
<sequence>MMIKSSVVILIGILSIQQSLDAFKIRSLNSRPKLESRAIQHFGINCLLNRYLQHEFELGMEYLNASIYMRHDRVALHGFGKMFKKFWQTQVNHVEKISDYIVHRGGSLETPSYRFYNTLNQFDYFANESSIVRKFLNAEKRLNRYLLELHQATSQNRTEIYCVQKYNERLRGFYELPSENDVYSAHFLDENLVSHKVHRIKYMADLFRKIIRFDQHPGNVAGVSHNLNQIGIHLLDKELDEKF</sequence>
<comment type="catalytic activity">
    <reaction evidence="5">
        <text>4 Fe(2+) + O2 + 4 H(+) = 4 Fe(3+) + 2 H2O</text>
        <dbReference type="Rhea" id="RHEA:11148"/>
        <dbReference type="ChEBI" id="CHEBI:15377"/>
        <dbReference type="ChEBI" id="CHEBI:15378"/>
        <dbReference type="ChEBI" id="CHEBI:15379"/>
        <dbReference type="ChEBI" id="CHEBI:29033"/>
        <dbReference type="ChEBI" id="CHEBI:29034"/>
        <dbReference type="EC" id="1.16.3.1"/>
    </reaction>
</comment>
<dbReference type="PANTHER" id="PTHR11431">
    <property type="entry name" value="FERRITIN"/>
    <property type="match status" value="1"/>
</dbReference>
<feature type="signal peptide" evidence="7">
    <location>
        <begin position="1"/>
        <end position="22"/>
    </location>
</feature>
<evidence type="ECO:0000256" key="2">
    <source>
        <dbReference type="ARBA" id="ARBA00013107"/>
    </source>
</evidence>
<dbReference type="EMBL" id="REGN01001513">
    <property type="protein sequence ID" value="RNA34223.1"/>
    <property type="molecule type" value="Genomic_DNA"/>
</dbReference>
<feature type="chain" id="PRO_5018200408" description="ferroxidase" evidence="7">
    <location>
        <begin position="23"/>
        <end position="243"/>
    </location>
</feature>
<dbReference type="InterPro" id="IPR001519">
    <property type="entry name" value="Ferritin"/>
</dbReference>
<dbReference type="AlphaFoldDB" id="A0A3M7SEI0"/>
<evidence type="ECO:0000256" key="7">
    <source>
        <dbReference type="SAM" id="SignalP"/>
    </source>
</evidence>
<dbReference type="SUPFAM" id="SSF47240">
    <property type="entry name" value="Ferritin-like"/>
    <property type="match status" value="1"/>
</dbReference>
<protein>
    <recommendedName>
        <fullName evidence="2">ferroxidase</fullName>
        <ecNumber evidence="2">1.16.3.1</ecNumber>
    </recommendedName>
</protein>
<dbReference type="GO" id="GO:0008198">
    <property type="term" value="F:ferrous iron binding"/>
    <property type="evidence" value="ECO:0007669"/>
    <property type="project" value="TreeGrafter"/>
</dbReference>
<proteinExistence type="inferred from homology"/>
<comment type="function">
    <text evidence="4">Stores iron in a soluble, non-toxic, readily available form. Important for iron homeostasis. Has ferroxidase activity. Iron is taken up in the ferrous form and deposited as ferric hydroxides after oxidation.</text>
</comment>
<name>A0A3M7SEI0_BRAPC</name>
<dbReference type="GO" id="GO:0005737">
    <property type="term" value="C:cytoplasm"/>
    <property type="evidence" value="ECO:0007669"/>
    <property type="project" value="TreeGrafter"/>
</dbReference>
<evidence type="ECO:0000259" key="8">
    <source>
        <dbReference type="Pfam" id="PF00210"/>
    </source>
</evidence>
<dbReference type="InterPro" id="IPR009078">
    <property type="entry name" value="Ferritin-like_SF"/>
</dbReference>
<dbReference type="Proteomes" id="UP000276133">
    <property type="component" value="Unassembled WGS sequence"/>
</dbReference>
<keyword evidence="7" id="KW-0732">Signal</keyword>
<dbReference type="InterPro" id="IPR012347">
    <property type="entry name" value="Ferritin-like"/>
</dbReference>
<dbReference type="OrthoDB" id="186462at2759"/>
<feature type="binding site" evidence="6">
    <location>
        <position position="55"/>
    </location>
    <ligand>
        <name>Fe cation</name>
        <dbReference type="ChEBI" id="CHEBI:24875"/>
        <label>1</label>
    </ligand>
</feature>
<evidence type="ECO:0000313" key="10">
    <source>
        <dbReference type="Proteomes" id="UP000276133"/>
    </source>
</evidence>
<dbReference type="PANTHER" id="PTHR11431:SF75">
    <property type="entry name" value="FERRITIN"/>
    <property type="match status" value="1"/>
</dbReference>
<dbReference type="GO" id="GO:0006826">
    <property type="term" value="P:iron ion transport"/>
    <property type="evidence" value="ECO:0007669"/>
    <property type="project" value="InterPro"/>
</dbReference>
<dbReference type="STRING" id="10195.A0A3M7SEI0"/>
<keyword evidence="6" id="KW-0479">Metal-binding</keyword>
<dbReference type="Gene3D" id="1.20.1260.10">
    <property type="match status" value="1"/>
</dbReference>